<dbReference type="AlphaFoldDB" id="A0A6A1WED3"/>
<sequence>MSSPPVLPSTSPTSVINLTSPPSSPIIAPLSDFPFSPLNSPQSPDTEAHEFAMSGLEPLGFDESSQAVMTSDLIDSLESPAIPPSGFGPTLEDYLAAHASSRSGKAQFTLDPCPKDLPSRAVSGLSPPVPSLHLFLFKLQFQWTSTSALRVRKKYKLLSLPRSMFRKCLLHVPFNRLLLVDILIKASVPFV</sequence>
<gene>
    <name evidence="2" type="ORF">CJ030_MR2G022155</name>
</gene>
<feature type="compositionally biased region" description="Low complexity" evidence="1">
    <location>
        <begin position="1"/>
        <end position="15"/>
    </location>
</feature>
<comment type="caution">
    <text evidence="2">The sequence shown here is derived from an EMBL/GenBank/DDBJ whole genome shotgun (WGS) entry which is preliminary data.</text>
</comment>
<proteinExistence type="predicted"/>
<accession>A0A6A1WED3</accession>
<dbReference type="Proteomes" id="UP000516437">
    <property type="component" value="Chromosome 2"/>
</dbReference>
<organism evidence="2 3">
    <name type="scientific">Morella rubra</name>
    <name type="common">Chinese bayberry</name>
    <dbReference type="NCBI Taxonomy" id="262757"/>
    <lineage>
        <taxon>Eukaryota</taxon>
        <taxon>Viridiplantae</taxon>
        <taxon>Streptophyta</taxon>
        <taxon>Embryophyta</taxon>
        <taxon>Tracheophyta</taxon>
        <taxon>Spermatophyta</taxon>
        <taxon>Magnoliopsida</taxon>
        <taxon>eudicotyledons</taxon>
        <taxon>Gunneridae</taxon>
        <taxon>Pentapetalae</taxon>
        <taxon>rosids</taxon>
        <taxon>fabids</taxon>
        <taxon>Fagales</taxon>
        <taxon>Myricaceae</taxon>
        <taxon>Morella</taxon>
    </lineage>
</organism>
<evidence type="ECO:0000256" key="1">
    <source>
        <dbReference type="SAM" id="MobiDB-lite"/>
    </source>
</evidence>
<evidence type="ECO:0000313" key="3">
    <source>
        <dbReference type="Proteomes" id="UP000516437"/>
    </source>
</evidence>
<dbReference type="EMBL" id="RXIC02000020">
    <property type="protein sequence ID" value="KAB1222716.1"/>
    <property type="molecule type" value="Genomic_DNA"/>
</dbReference>
<evidence type="ECO:0000313" key="2">
    <source>
        <dbReference type="EMBL" id="KAB1222716.1"/>
    </source>
</evidence>
<name>A0A6A1WED3_9ROSI</name>
<keyword evidence="3" id="KW-1185">Reference proteome</keyword>
<reference evidence="2 3" key="1">
    <citation type="journal article" date="2019" name="Plant Biotechnol. J.">
        <title>The red bayberry genome and genetic basis of sex determination.</title>
        <authorList>
            <person name="Jia H.M."/>
            <person name="Jia H.J."/>
            <person name="Cai Q.L."/>
            <person name="Wang Y."/>
            <person name="Zhao H.B."/>
            <person name="Yang W.F."/>
            <person name="Wang G.Y."/>
            <person name="Li Y.H."/>
            <person name="Zhan D.L."/>
            <person name="Shen Y.T."/>
            <person name="Niu Q.F."/>
            <person name="Chang L."/>
            <person name="Qiu J."/>
            <person name="Zhao L."/>
            <person name="Xie H.B."/>
            <person name="Fu W.Y."/>
            <person name="Jin J."/>
            <person name="Li X.W."/>
            <person name="Jiao Y."/>
            <person name="Zhou C.C."/>
            <person name="Tu T."/>
            <person name="Chai C.Y."/>
            <person name="Gao J.L."/>
            <person name="Fan L.J."/>
            <person name="van de Weg E."/>
            <person name="Wang J.Y."/>
            <person name="Gao Z.S."/>
        </authorList>
    </citation>
    <scope>NUCLEOTIDE SEQUENCE [LARGE SCALE GENOMIC DNA]</scope>
    <source>
        <tissue evidence="2">Leaves</tissue>
    </source>
</reference>
<protein>
    <submittedName>
        <fullName evidence="2">Uncharacterized protein</fullName>
    </submittedName>
</protein>
<feature type="region of interest" description="Disordered" evidence="1">
    <location>
        <begin position="1"/>
        <end position="21"/>
    </location>
</feature>